<name>A0A4S4LS43_9AGAM</name>
<feature type="compositionally biased region" description="Basic and acidic residues" evidence="1">
    <location>
        <begin position="366"/>
        <end position="381"/>
    </location>
</feature>
<evidence type="ECO:0000313" key="3">
    <source>
        <dbReference type="EMBL" id="THH15204.1"/>
    </source>
</evidence>
<dbReference type="OrthoDB" id="2154253at2759"/>
<gene>
    <name evidence="3" type="ORF">EW146_g5225</name>
</gene>
<dbReference type="Gene3D" id="2.170.270.10">
    <property type="entry name" value="SET domain"/>
    <property type="match status" value="1"/>
</dbReference>
<dbReference type="GO" id="GO:0005634">
    <property type="term" value="C:nucleus"/>
    <property type="evidence" value="ECO:0007669"/>
    <property type="project" value="TreeGrafter"/>
</dbReference>
<dbReference type="PANTHER" id="PTHR12197:SF251">
    <property type="entry name" value="EG:BACR7C10.4 PROTEIN"/>
    <property type="match status" value="1"/>
</dbReference>
<dbReference type="EMBL" id="SGPL01000222">
    <property type="protein sequence ID" value="THH15204.1"/>
    <property type="molecule type" value="Genomic_DNA"/>
</dbReference>
<keyword evidence="4" id="KW-1185">Reference proteome</keyword>
<sequence>MNVSTKRVDVPDGKGAIVRKRILVATKDFRAGDVIYKEQPVVAVLDADLEGQGVYCSHCLRHISKDMAIRPETDLLNSAYCSKECQVNAKNHSQNILFGSESPLPPELLSPGQTVEVPEERRIAQEEFVKYLKSSEKSSHLLVARFIARQVAEEIAKMTPKATDLGTSNENNEYSLYDHIERLRYLESEVPQEETKSLATLFQTVLPGLDQFITDERHATLTGKMLYNAYGVTFSGGRDDKPETTLKPEDVQMTRTPYGIRRQIGTGFYTVSSYIAHSCEPSTRPSFSNGTSELHLIANHDLKEGDEITVAYVDTTQHEDEDVTQARRRRRTELARGWRFACLCDRCVREDPGKSDAADNVSVQTDESKVEDAVKRMEERQATGTPSAGEGSQVD</sequence>
<protein>
    <recommendedName>
        <fullName evidence="2">SET domain-containing protein</fullName>
    </recommendedName>
</protein>
<dbReference type="Pfam" id="PF00856">
    <property type="entry name" value="SET"/>
    <property type="match status" value="1"/>
</dbReference>
<evidence type="ECO:0000313" key="4">
    <source>
        <dbReference type="Proteomes" id="UP000310158"/>
    </source>
</evidence>
<dbReference type="CDD" id="cd20071">
    <property type="entry name" value="SET_SMYD"/>
    <property type="match status" value="1"/>
</dbReference>
<accession>A0A4S4LS43</accession>
<dbReference type="InterPro" id="IPR050869">
    <property type="entry name" value="H3K4_H4K5_MeTrfase"/>
</dbReference>
<dbReference type="PANTHER" id="PTHR12197">
    <property type="entry name" value="HISTONE-LYSINE N-METHYLTRANSFERASE SMYD"/>
    <property type="match status" value="1"/>
</dbReference>
<dbReference type="Gene3D" id="1.10.220.160">
    <property type="match status" value="1"/>
</dbReference>
<comment type="caution">
    <text evidence="3">The sequence shown here is derived from an EMBL/GenBank/DDBJ whole genome shotgun (WGS) entry which is preliminary data.</text>
</comment>
<dbReference type="InterPro" id="IPR046341">
    <property type="entry name" value="SET_dom_sf"/>
</dbReference>
<dbReference type="SUPFAM" id="SSF82199">
    <property type="entry name" value="SET domain"/>
    <property type="match status" value="1"/>
</dbReference>
<dbReference type="Gene3D" id="6.10.140.2220">
    <property type="match status" value="1"/>
</dbReference>
<organism evidence="3 4">
    <name type="scientific">Bondarzewia mesenterica</name>
    <dbReference type="NCBI Taxonomy" id="1095465"/>
    <lineage>
        <taxon>Eukaryota</taxon>
        <taxon>Fungi</taxon>
        <taxon>Dikarya</taxon>
        <taxon>Basidiomycota</taxon>
        <taxon>Agaricomycotina</taxon>
        <taxon>Agaricomycetes</taxon>
        <taxon>Russulales</taxon>
        <taxon>Bondarzewiaceae</taxon>
        <taxon>Bondarzewia</taxon>
    </lineage>
</organism>
<feature type="region of interest" description="Disordered" evidence="1">
    <location>
        <begin position="352"/>
        <end position="395"/>
    </location>
</feature>
<evidence type="ECO:0000259" key="2">
    <source>
        <dbReference type="PROSITE" id="PS50280"/>
    </source>
</evidence>
<dbReference type="InterPro" id="IPR001214">
    <property type="entry name" value="SET_dom"/>
</dbReference>
<evidence type="ECO:0000256" key="1">
    <source>
        <dbReference type="SAM" id="MobiDB-lite"/>
    </source>
</evidence>
<dbReference type="Proteomes" id="UP000310158">
    <property type="component" value="Unassembled WGS sequence"/>
</dbReference>
<feature type="domain" description="SET" evidence="2">
    <location>
        <begin position="1"/>
        <end position="313"/>
    </location>
</feature>
<proteinExistence type="predicted"/>
<dbReference type="PROSITE" id="PS50280">
    <property type="entry name" value="SET"/>
    <property type="match status" value="1"/>
</dbReference>
<reference evidence="3 4" key="1">
    <citation type="submission" date="2019-02" db="EMBL/GenBank/DDBJ databases">
        <title>Genome sequencing of the rare red list fungi Bondarzewia mesenterica.</title>
        <authorList>
            <person name="Buettner E."/>
            <person name="Kellner H."/>
        </authorList>
    </citation>
    <scope>NUCLEOTIDE SEQUENCE [LARGE SCALE GENOMIC DNA]</scope>
    <source>
        <strain evidence="3 4">DSM 108281</strain>
    </source>
</reference>
<dbReference type="AlphaFoldDB" id="A0A4S4LS43"/>